<dbReference type="Pfam" id="PF14486">
    <property type="entry name" value="DUF4432"/>
    <property type="match status" value="1"/>
</dbReference>
<dbReference type="AlphaFoldDB" id="A0A0R1SJK3"/>
<evidence type="ECO:0008006" key="3">
    <source>
        <dbReference type="Google" id="ProtNLM"/>
    </source>
</evidence>
<proteinExistence type="predicted"/>
<dbReference type="STRING" id="1423739.FC85_GL001307"/>
<evidence type="ECO:0000313" key="2">
    <source>
        <dbReference type="Proteomes" id="UP000052013"/>
    </source>
</evidence>
<dbReference type="EMBL" id="AZEY01000012">
    <property type="protein sequence ID" value="KRL69343.1"/>
    <property type="molecule type" value="Genomic_DNA"/>
</dbReference>
<evidence type="ECO:0000313" key="1">
    <source>
        <dbReference type="EMBL" id="KRL69343.1"/>
    </source>
</evidence>
<dbReference type="GO" id="GO:0030246">
    <property type="term" value="F:carbohydrate binding"/>
    <property type="evidence" value="ECO:0007669"/>
    <property type="project" value="InterPro"/>
</dbReference>
<gene>
    <name evidence="1" type="ORF">FC85_GL001307</name>
</gene>
<dbReference type="PATRIC" id="fig|1423739.3.peg.1367"/>
<dbReference type="Gene3D" id="2.70.98.10">
    <property type="match status" value="1"/>
</dbReference>
<reference evidence="1 2" key="1">
    <citation type="journal article" date="2015" name="Genome Announc.">
        <title>Expanding the biotechnology potential of lactobacilli through comparative genomics of 213 strains and associated genera.</title>
        <authorList>
            <person name="Sun Z."/>
            <person name="Harris H.M."/>
            <person name="McCann A."/>
            <person name="Guo C."/>
            <person name="Argimon S."/>
            <person name="Zhang W."/>
            <person name="Yang X."/>
            <person name="Jeffery I.B."/>
            <person name="Cooney J.C."/>
            <person name="Kagawa T.F."/>
            <person name="Liu W."/>
            <person name="Song Y."/>
            <person name="Salvetti E."/>
            <person name="Wrobel A."/>
            <person name="Rasinkangas P."/>
            <person name="Parkhill J."/>
            <person name="Rea M.C."/>
            <person name="O'Sullivan O."/>
            <person name="Ritari J."/>
            <person name="Douillard F.P."/>
            <person name="Paul Ross R."/>
            <person name="Yang R."/>
            <person name="Briner A.E."/>
            <person name="Felis G.E."/>
            <person name="de Vos W.M."/>
            <person name="Barrangou R."/>
            <person name="Klaenhammer T.R."/>
            <person name="Caufield P.W."/>
            <person name="Cui Y."/>
            <person name="Zhang H."/>
            <person name="O'Toole P.W."/>
        </authorList>
    </citation>
    <scope>NUCLEOTIDE SEQUENCE [LARGE SCALE GENOMIC DNA]</scope>
    <source>
        <strain evidence="1 2">DSM 14421</strain>
    </source>
</reference>
<dbReference type="InterPro" id="IPR014718">
    <property type="entry name" value="GH-type_carb-bd"/>
</dbReference>
<organism evidence="1 2">
    <name type="scientific">Lentilactobacillus diolivorans DSM 14421</name>
    <dbReference type="NCBI Taxonomy" id="1423739"/>
    <lineage>
        <taxon>Bacteria</taxon>
        <taxon>Bacillati</taxon>
        <taxon>Bacillota</taxon>
        <taxon>Bacilli</taxon>
        <taxon>Lactobacillales</taxon>
        <taxon>Lactobacillaceae</taxon>
        <taxon>Lentilactobacillus</taxon>
    </lineage>
</organism>
<accession>A0A0R1SJK3</accession>
<sequence length="356" mass="40740">MLITTLSIHLMVLQGSRIMTKFELYKDNFQDQSRVLIKNDEFTVSSFKYSSGVEALKIQNSRGYLTFLPFEGLMIWEAVFDGFNLKMKNTFKQPYPGKQITDSYGPFQFHSGLLASGNPGPKDNHYAHGEFPLTPMDSSFIEISENLVTVSSQVEYVKGFGDHYFANPSVTLKKGSALFDIRMFVKNLSKYQEMPLQYLTHINYKFVKGAIITQNIPESAFHLRKSIPKHIHPTEDWLNFTKQIYNSGRLINELDKTKHFDPEIVFFGDKLNQLVNKAVFRMKMDNKHTVQITFDTTQFPNVTRWLMYNPDLQVAAFALPATSRTEGRAAAKEAGTLIMLKPGESRHFKVTTGLED</sequence>
<protein>
    <recommendedName>
        <fullName evidence="3">DeoX</fullName>
    </recommendedName>
</protein>
<dbReference type="Proteomes" id="UP000052013">
    <property type="component" value="Unassembled WGS sequence"/>
</dbReference>
<comment type="caution">
    <text evidence="1">The sequence shown here is derived from an EMBL/GenBank/DDBJ whole genome shotgun (WGS) entry which is preliminary data.</text>
</comment>
<name>A0A0R1SJK3_9LACO</name>
<dbReference type="InterPro" id="IPR027839">
    <property type="entry name" value="DUF4432"/>
</dbReference>